<accession>L0DDE3</accession>
<evidence type="ECO:0000313" key="3">
    <source>
        <dbReference type="Proteomes" id="UP000010798"/>
    </source>
</evidence>
<proteinExistence type="predicted"/>
<feature type="region of interest" description="Disordered" evidence="1">
    <location>
        <begin position="1"/>
        <end position="21"/>
    </location>
</feature>
<evidence type="ECO:0000256" key="1">
    <source>
        <dbReference type="SAM" id="MobiDB-lite"/>
    </source>
</evidence>
<gene>
    <name evidence="2" type="ordered locus">Sinac_2554</name>
</gene>
<name>L0DDE3_SINAD</name>
<sequence>MPSATHAESETHTLKPGATMNGYHPGFKPWRKWFVLTNVGAFPGCRRNFYLNRSSPWLSAAL</sequence>
<dbReference type="KEGG" id="saci:Sinac_2554"/>
<evidence type="ECO:0000313" key="2">
    <source>
        <dbReference type="EMBL" id="AGA26860.1"/>
    </source>
</evidence>
<keyword evidence="3" id="KW-1185">Reference proteome</keyword>
<dbReference type="EMBL" id="CP003364">
    <property type="protein sequence ID" value="AGA26860.1"/>
    <property type="molecule type" value="Genomic_DNA"/>
</dbReference>
<dbReference type="Proteomes" id="UP000010798">
    <property type="component" value="Chromosome"/>
</dbReference>
<organism evidence="2 3">
    <name type="scientific">Singulisphaera acidiphila (strain ATCC BAA-1392 / DSM 18658 / VKM B-2454 / MOB10)</name>
    <dbReference type="NCBI Taxonomy" id="886293"/>
    <lineage>
        <taxon>Bacteria</taxon>
        <taxon>Pseudomonadati</taxon>
        <taxon>Planctomycetota</taxon>
        <taxon>Planctomycetia</taxon>
        <taxon>Isosphaerales</taxon>
        <taxon>Isosphaeraceae</taxon>
        <taxon>Singulisphaera</taxon>
    </lineage>
</organism>
<reference evidence="2 3" key="1">
    <citation type="submission" date="2012-02" db="EMBL/GenBank/DDBJ databases">
        <title>Complete sequence of chromosome of Singulisphaera acidiphila DSM 18658.</title>
        <authorList>
            <consortium name="US DOE Joint Genome Institute (JGI-PGF)"/>
            <person name="Lucas S."/>
            <person name="Copeland A."/>
            <person name="Lapidus A."/>
            <person name="Glavina del Rio T."/>
            <person name="Dalin E."/>
            <person name="Tice H."/>
            <person name="Bruce D."/>
            <person name="Goodwin L."/>
            <person name="Pitluck S."/>
            <person name="Peters L."/>
            <person name="Ovchinnikova G."/>
            <person name="Chertkov O."/>
            <person name="Kyrpides N."/>
            <person name="Mavromatis K."/>
            <person name="Ivanova N."/>
            <person name="Brettin T."/>
            <person name="Detter J.C."/>
            <person name="Han C."/>
            <person name="Larimer F."/>
            <person name="Land M."/>
            <person name="Hauser L."/>
            <person name="Markowitz V."/>
            <person name="Cheng J.-F."/>
            <person name="Hugenholtz P."/>
            <person name="Woyke T."/>
            <person name="Wu D."/>
            <person name="Tindall B."/>
            <person name="Pomrenke H."/>
            <person name="Brambilla E."/>
            <person name="Klenk H.-P."/>
            <person name="Eisen J.A."/>
        </authorList>
    </citation>
    <scope>NUCLEOTIDE SEQUENCE [LARGE SCALE GENOMIC DNA]</scope>
    <source>
        <strain evidence="3">ATCC BAA-1392 / DSM 18658 / VKM B-2454 / MOB10</strain>
    </source>
</reference>
<protein>
    <submittedName>
        <fullName evidence="2">Uncharacterized protein</fullName>
    </submittedName>
</protein>
<dbReference type="HOGENOM" id="CLU_2901822_0_0_0"/>
<dbReference type="AlphaFoldDB" id="L0DDE3"/>